<evidence type="ECO:0000256" key="1">
    <source>
        <dbReference type="SAM" id="MobiDB-lite"/>
    </source>
</evidence>
<evidence type="ECO:0000313" key="2">
    <source>
        <dbReference type="EMBL" id="TWB46026.1"/>
    </source>
</evidence>
<feature type="compositionally biased region" description="Polar residues" evidence="1">
    <location>
        <begin position="1"/>
        <end position="16"/>
    </location>
</feature>
<dbReference type="Proteomes" id="UP000315751">
    <property type="component" value="Unassembled WGS sequence"/>
</dbReference>
<dbReference type="AlphaFoldDB" id="A0A560HHU7"/>
<feature type="region of interest" description="Disordered" evidence="1">
    <location>
        <begin position="1"/>
        <end position="34"/>
    </location>
</feature>
<protein>
    <submittedName>
        <fullName evidence="2">Succinoglycan biosynthesis protein ExoL</fullName>
    </submittedName>
</protein>
<sequence>MDNSPAASATVSSTDVPLSPPDGRDGGAEPAGDWPVGDWMAERIGSRRGSADAGKVGVVFLTQDITDVSTIKRVREFLDNGLPVLVLGFERARYNSGYRPPWPHVLLGRTVDGKYAHRLQALAGALRVIFRNRARLTDATVLYARNIDQLLLALVMKWFISRKAELVYEVLDIQPMFVAHGLRSLALRLVERLCLTQVKLLVLSSPGFHRHYYAPTQKFRGPWLLVENKLPRPGLPERPSPLPASPAPASTGTRPLMPPDRPWVIGYFGLIRGEQTVDLMRRLAQRLPDRLQIRFRGVLTTVDEKSFFKTLEACPNILYGGRYDHPGELADMYAGVDFAWALDLENTEHNSRWLLPNRFYEAGYFGVPCLSVRGFEVDRLVTRHDVGWGFDQPLEETMVRFFQDLTPEDYERKRQRLLSLPDETFVAGEEIRALCRFFARRAGAPREQPPLEGGMRPSPAS</sequence>
<dbReference type="EMBL" id="VITR01000001">
    <property type="protein sequence ID" value="TWB46026.1"/>
    <property type="molecule type" value="Genomic_DNA"/>
</dbReference>
<organism evidence="2 3">
    <name type="scientific">Nitrospirillum amazonense</name>
    <dbReference type="NCBI Taxonomy" id="28077"/>
    <lineage>
        <taxon>Bacteria</taxon>
        <taxon>Pseudomonadati</taxon>
        <taxon>Pseudomonadota</taxon>
        <taxon>Alphaproteobacteria</taxon>
        <taxon>Rhodospirillales</taxon>
        <taxon>Azospirillaceae</taxon>
        <taxon>Nitrospirillum</taxon>
    </lineage>
</organism>
<accession>A0A560HHU7</accession>
<keyword evidence="3" id="KW-1185">Reference proteome</keyword>
<name>A0A560HHU7_9PROT</name>
<dbReference type="SUPFAM" id="SSF53756">
    <property type="entry name" value="UDP-Glycosyltransferase/glycogen phosphorylase"/>
    <property type="match status" value="1"/>
</dbReference>
<reference evidence="2 3" key="1">
    <citation type="submission" date="2019-06" db="EMBL/GenBank/DDBJ databases">
        <title>Genomic Encyclopedia of Type Strains, Phase IV (KMG-V): Genome sequencing to study the core and pangenomes of soil and plant-associated prokaryotes.</title>
        <authorList>
            <person name="Whitman W."/>
        </authorList>
    </citation>
    <scope>NUCLEOTIDE SEQUENCE [LARGE SCALE GENOMIC DNA]</scope>
    <source>
        <strain evidence="2 3">BR 11622</strain>
    </source>
</reference>
<comment type="caution">
    <text evidence="2">The sequence shown here is derived from an EMBL/GenBank/DDBJ whole genome shotgun (WGS) entry which is preliminary data.</text>
</comment>
<feature type="compositionally biased region" description="Pro residues" evidence="1">
    <location>
        <begin position="234"/>
        <end position="246"/>
    </location>
</feature>
<proteinExistence type="predicted"/>
<gene>
    <name evidence="2" type="ORF">FBZ90_101361</name>
</gene>
<evidence type="ECO:0000313" key="3">
    <source>
        <dbReference type="Proteomes" id="UP000315751"/>
    </source>
</evidence>
<feature type="region of interest" description="Disordered" evidence="1">
    <location>
        <begin position="234"/>
        <end position="254"/>
    </location>
</feature>